<name>A0A0C3HQV8_OIDMZ</name>
<keyword evidence="2" id="KW-0812">Transmembrane</keyword>
<feature type="transmembrane region" description="Helical" evidence="2">
    <location>
        <begin position="141"/>
        <end position="165"/>
    </location>
</feature>
<gene>
    <name evidence="3" type="ORF">OIDMADRAFT_51231</name>
</gene>
<evidence type="ECO:0000256" key="1">
    <source>
        <dbReference type="SAM" id="MobiDB-lite"/>
    </source>
</evidence>
<dbReference type="HOGENOM" id="CLU_1571121_0_0_1"/>
<dbReference type="Proteomes" id="UP000054321">
    <property type="component" value="Unassembled WGS sequence"/>
</dbReference>
<dbReference type="EMBL" id="KN832872">
    <property type="protein sequence ID" value="KIN05420.1"/>
    <property type="molecule type" value="Genomic_DNA"/>
</dbReference>
<protein>
    <submittedName>
        <fullName evidence="3">Uncharacterized protein</fullName>
    </submittedName>
</protein>
<dbReference type="InParanoid" id="A0A0C3HQV8"/>
<keyword evidence="2" id="KW-1133">Transmembrane helix</keyword>
<evidence type="ECO:0000313" key="3">
    <source>
        <dbReference type="EMBL" id="KIN05420.1"/>
    </source>
</evidence>
<feature type="transmembrane region" description="Helical" evidence="2">
    <location>
        <begin position="60"/>
        <end position="80"/>
    </location>
</feature>
<reference evidence="3 4" key="1">
    <citation type="submission" date="2014-04" db="EMBL/GenBank/DDBJ databases">
        <authorList>
            <consortium name="DOE Joint Genome Institute"/>
            <person name="Kuo A."/>
            <person name="Martino E."/>
            <person name="Perotto S."/>
            <person name="Kohler A."/>
            <person name="Nagy L.G."/>
            <person name="Floudas D."/>
            <person name="Copeland A."/>
            <person name="Barry K.W."/>
            <person name="Cichocki N."/>
            <person name="Veneault-Fourrey C."/>
            <person name="LaButti K."/>
            <person name="Lindquist E.A."/>
            <person name="Lipzen A."/>
            <person name="Lundell T."/>
            <person name="Morin E."/>
            <person name="Murat C."/>
            <person name="Sun H."/>
            <person name="Tunlid A."/>
            <person name="Henrissat B."/>
            <person name="Grigoriev I.V."/>
            <person name="Hibbett D.S."/>
            <person name="Martin F."/>
            <person name="Nordberg H.P."/>
            <person name="Cantor M.N."/>
            <person name="Hua S.X."/>
        </authorList>
    </citation>
    <scope>NUCLEOTIDE SEQUENCE [LARGE SCALE GENOMIC DNA]</scope>
    <source>
        <strain evidence="3 4">Zn</strain>
    </source>
</reference>
<keyword evidence="2" id="KW-0472">Membrane</keyword>
<organism evidence="3 4">
    <name type="scientific">Oidiodendron maius (strain Zn)</name>
    <dbReference type="NCBI Taxonomy" id="913774"/>
    <lineage>
        <taxon>Eukaryota</taxon>
        <taxon>Fungi</taxon>
        <taxon>Dikarya</taxon>
        <taxon>Ascomycota</taxon>
        <taxon>Pezizomycotina</taxon>
        <taxon>Leotiomycetes</taxon>
        <taxon>Leotiomycetes incertae sedis</taxon>
        <taxon>Myxotrichaceae</taxon>
        <taxon>Oidiodendron</taxon>
    </lineage>
</organism>
<evidence type="ECO:0000313" key="4">
    <source>
        <dbReference type="Proteomes" id="UP000054321"/>
    </source>
</evidence>
<keyword evidence="4" id="KW-1185">Reference proteome</keyword>
<feature type="transmembrane region" description="Helical" evidence="2">
    <location>
        <begin position="115"/>
        <end position="135"/>
    </location>
</feature>
<dbReference type="AlphaFoldDB" id="A0A0C3HQV8"/>
<proteinExistence type="predicted"/>
<feature type="region of interest" description="Disordered" evidence="1">
    <location>
        <begin position="1"/>
        <end position="46"/>
    </location>
</feature>
<reference evidence="4" key="2">
    <citation type="submission" date="2015-01" db="EMBL/GenBank/DDBJ databases">
        <title>Evolutionary Origins and Diversification of the Mycorrhizal Mutualists.</title>
        <authorList>
            <consortium name="DOE Joint Genome Institute"/>
            <consortium name="Mycorrhizal Genomics Consortium"/>
            <person name="Kohler A."/>
            <person name="Kuo A."/>
            <person name="Nagy L.G."/>
            <person name="Floudas D."/>
            <person name="Copeland A."/>
            <person name="Barry K.W."/>
            <person name="Cichocki N."/>
            <person name="Veneault-Fourrey C."/>
            <person name="LaButti K."/>
            <person name="Lindquist E.A."/>
            <person name="Lipzen A."/>
            <person name="Lundell T."/>
            <person name="Morin E."/>
            <person name="Murat C."/>
            <person name="Riley R."/>
            <person name="Ohm R."/>
            <person name="Sun H."/>
            <person name="Tunlid A."/>
            <person name="Henrissat B."/>
            <person name="Grigoriev I.V."/>
            <person name="Hibbett D.S."/>
            <person name="Martin F."/>
        </authorList>
    </citation>
    <scope>NUCLEOTIDE SEQUENCE [LARGE SCALE GENOMIC DNA]</scope>
    <source>
        <strain evidence="4">Zn</strain>
    </source>
</reference>
<evidence type="ECO:0000256" key="2">
    <source>
        <dbReference type="SAM" id="Phobius"/>
    </source>
</evidence>
<sequence length="170" mass="18897">MERMQHVIDDEERQSNDLSSTGLLKSDKEAEASPESTIHASLGTGPRTPLQTFAQATKRLMSTHGFFLLAAALSTPLSNFLGIPEFWDGLVYSTLASVAILFVSDNRRPTFGRFLFFWFSFGHMSILYKLLVRFLGIEGLWGVLVSVMIVSVVSPFIIFTMNNFLGNPIG</sequence>
<accession>A0A0C3HQV8</accession>